<reference evidence="1" key="1">
    <citation type="journal article" date="2022" name="Front. Genet.">
        <title>Chromosome-Scale Assembly of the Dendrobium nobile Genome Provides Insights Into the Molecular Mechanism of the Biosynthesis of the Medicinal Active Ingredient of Dendrobium.</title>
        <authorList>
            <person name="Xu Q."/>
            <person name="Niu S.-C."/>
            <person name="Li K.-L."/>
            <person name="Zheng P.-J."/>
            <person name="Zhang X.-J."/>
            <person name="Jia Y."/>
            <person name="Liu Y."/>
            <person name="Niu Y.-X."/>
            <person name="Yu L.-H."/>
            <person name="Chen D.-F."/>
            <person name="Zhang G.-Q."/>
        </authorList>
    </citation>
    <scope>NUCLEOTIDE SEQUENCE</scope>
    <source>
        <tissue evidence="1">Leaf</tissue>
    </source>
</reference>
<organism evidence="1 2">
    <name type="scientific">Dendrobium nobile</name>
    <name type="common">Orchid</name>
    <dbReference type="NCBI Taxonomy" id="94219"/>
    <lineage>
        <taxon>Eukaryota</taxon>
        <taxon>Viridiplantae</taxon>
        <taxon>Streptophyta</taxon>
        <taxon>Embryophyta</taxon>
        <taxon>Tracheophyta</taxon>
        <taxon>Spermatophyta</taxon>
        <taxon>Magnoliopsida</taxon>
        <taxon>Liliopsida</taxon>
        <taxon>Asparagales</taxon>
        <taxon>Orchidaceae</taxon>
        <taxon>Epidendroideae</taxon>
        <taxon>Malaxideae</taxon>
        <taxon>Dendrobiinae</taxon>
        <taxon>Dendrobium</taxon>
    </lineage>
</organism>
<keyword evidence="2" id="KW-1185">Reference proteome</keyword>
<dbReference type="EMBL" id="JAGYWB010000006">
    <property type="protein sequence ID" value="KAI0519702.1"/>
    <property type="molecule type" value="Genomic_DNA"/>
</dbReference>
<accession>A0A8T3BR58</accession>
<dbReference type="AlphaFoldDB" id="A0A8T3BR58"/>
<evidence type="ECO:0000313" key="2">
    <source>
        <dbReference type="Proteomes" id="UP000829196"/>
    </source>
</evidence>
<dbReference type="OrthoDB" id="1734132at2759"/>
<comment type="caution">
    <text evidence="1">The sequence shown here is derived from an EMBL/GenBank/DDBJ whole genome shotgun (WGS) entry which is preliminary data.</text>
</comment>
<dbReference type="PANTHER" id="PTHR33116:SF86">
    <property type="entry name" value="REVERSE TRANSCRIPTASE DOMAIN-CONTAINING PROTEIN"/>
    <property type="match status" value="1"/>
</dbReference>
<dbReference type="Proteomes" id="UP000829196">
    <property type="component" value="Unassembled WGS sequence"/>
</dbReference>
<proteinExistence type="predicted"/>
<gene>
    <name evidence="1" type="ORF">KFK09_007160</name>
</gene>
<name>A0A8T3BR58_DENNO</name>
<sequence length="348" mass="39791">MFSLASIALVKAMKIIVEDFCKWTGQRVNFSKSQIMFGKVVRHPLRKKITKVFGFNMVKEMKYLGVNISLRRPKVADFQELLSNVMDRLNAWCKKSLSLGGKLILIESSLLSMPNFLITHSLVPKRVLHELEKLCRNFIWHKNDGTKGMHSVAWEEICKPSCLVGLGLHSPLLRLGSLRSKLALNFLQKPDSLFHRTMKCMYGGDIMCEAQKNGNSSAWRILLHGGRLLKNAVRWRIGKGDRISVLNDTWLLDKCINRWPTYVNCEFLEGVYVQQLLMSNGEWNSVVLQLAFHPDLIILISKISIENKEEDRVELLNWCSGKIVSALVYEHLVFIAVLMRRSGSSIGY</sequence>
<dbReference type="PANTHER" id="PTHR33116">
    <property type="entry name" value="REVERSE TRANSCRIPTASE ZINC-BINDING DOMAIN-CONTAINING PROTEIN-RELATED-RELATED"/>
    <property type="match status" value="1"/>
</dbReference>
<evidence type="ECO:0000313" key="1">
    <source>
        <dbReference type="EMBL" id="KAI0519702.1"/>
    </source>
</evidence>
<protein>
    <submittedName>
        <fullName evidence="1">Uncharacterized protein</fullName>
    </submittedName>
</protein>